<feature type="domain" description="Glycosyltransferase 2-like" evidence="1">
    <location>
        <begin position="15"/>
        <end position="180"/>
    </location>
</feature>
<accession>K6ZPM7</accession>
<name>K6ZPM7_9ALTE</name>
<dbReference type="CDD" id="cd00761">
    <property type="entry name" value="Glyco_tranf_GTA_type"/>
    <property type="match status" value="1"/>
</dbReference>
<dbReference type="AlphaFoldDB" id="K6ZPM7"/>
<dbReference type="PANTHER" id="PTHR43685:SF2">
    <property type="entry name" value="GLYCOSYLTRANSFERASE 2-LIKE DOMAIN-CONTAINING PROTEIN"/>
    <property type="match status" value="1"/>
</dbReference>
<proteinExistence type="predicted"/>
<organism evidence="2 3">
    <name type="scientific">Paraglaciecola polaris LMG 21857</name>
    <dbReference type="NCBI Taxonomy" id="1129793"/>
    <lineage>
        <taxon>Bacteria</taxon>
        <taxon>Pseudomonadati</taxon>
        <taxon>Pseudomonadota</taxon>
        <taxon>Gammaproteobacteria</taxon>
        <taxon>Alteromonadales</taxon>
        <taxon>Alteromonadaceae</taxon>
        <taxon>Paraglaciecola</taxon>
    </lineage>
</organism>
<evidence type="ECO:0000313" key="2">
    <source>
        <dbReference type="EMBL" id="GAC32252.1"/>
    </source>
</evidence>
<dbReference type="Proteomes" id="UP000006322">
    <property type="component" value="Unassembled WGS sequence"/>
</dbReference>
<gene>
    <name evidence="2" type="ORF">GPLA_1338</name>
</gene>
<dbReference type="InterPro" id="IPR050834">
    <property type="entry name" value="Glycosyltransf_2"/>
</dbReference>
<dbReference type="RefSeq" id="WP_007104050.1">
    <property type="nucleotide sequence ID" value="NZ_BAER01000035.1"/>
</dbReference>
<dbReference type="Gene3D" id="3.90.550.10">
    <property type="entry name" value="Spore Coat Polysaccharide Biosynthesis Protein SpsA, Chain A"/>
    <property type="match status" value="1"/>
</dbReference>
<dbReference type="Pfam" id="PF00535">
    <property type="entry name" value="Glycos_transf_2"/>
    <property type="match status" value="1"/>
</dbReference>
<sequence>MDTSVNTTVTSPKISVLIPVYNDIDRIEACLSSLEKQSMSRDTYEIIVIDNGSTDGTYELLKQITAPSANVGFTVTQCLTPGSYAARNHGLTLMNGQYAAFTDSDCIVSAQWLTALLEVIESQPNAVAGDVIVAGKMTFFPDPNKHTEQSAIDFENLFSMKQDQNAQNGKCITANFFCSMALLQKYNGFDQKLKSGGDVELSTRVVKGGGQVIYCEKALVTHPSRNVSELLIKRQRIIGGTWDAQLATSGAGAKLHFCWRLLKMFLGRSKKVLTSPSLSTQRRIQLVYLLLQIMTISLAELIKLMWGKEANRV</sequence>
<dbReference type="EMBL" id="BAER01000035">
    <property type="protein sequence ID" value="GAC32252.1"/>
    <property type="molecule type" value="Genomic_DNA"/>
</dbReference>
<protein>
    <submittedName>
        <fullName evidence="2">Dolichyl-phosphate mannose synthase related protein</fullName>
    </submittedName>
</protein>
<evidence type="ECO:0000313" key="3">
    <source>
        <dbReference type="Proteomes" id="UP000006322"/>
    </source>
</evidence>
<dbReference type="PANTHER" id="PTHR43685">
    <property type="entry name" value="GLYCOSYLTRANSFERASE"/>
    <property type="match status" value="1"/>
</dbReference>
<comment type="caution">
    <text evidence="2">The sequence shown here is derived from an EMBL/GenBank/DDBJ whole genome shotgun (WGS) entry which is preliminary data.</text>
</comment>
<keyword evidence="3" id="KW-1185">Reference proteome</keyword>
<reference evidence="3" key="1">
    <citation type="journal article" date="2014" name="Environ. Microbiol.">
        <title>Comparative genomics of the marine bacterial genus Glaciecola reveals the high degree of genomic diversity and genomic characteristic for cold adaptation.</title>
        <authorList>
            <person name="Qin Q.L."/>
            <person name="Xie B.B."/>
            <person name="Yu Y."/>
            <person name="Shu Y.L."/>
            <person name="Rong J.C."/>
            <person name="Zhang Y.J."/>
            <person name="Zhao D.L."/>
            <person name="Chen X.L."/>
            <person name="Zhang X.Y."/>
            <person name="Chen B."/>
            <person name="Zhou B.C."/>
            <person name="Zhang Y.Z."/>
        </authorList>
    </citation>
    <scope>NUCLEOTIDE SEQUENCE [LARGE SCALE GENOMIC DNA]</scope>
    <source>
        <strain evidence="3">LMG 21857</strain>
    </source>
</reference>
<evidence type="ECO:0000259" key="1">
    <source>
        <dbReference type="Pfam" id="PF00535"/>
    </source>
</evidence>
<dbReference type="STRING" id="1129793.GPLA_1338"/>
<dbReference type="InterPro" id="IPR001173">
    <property type="entry name" value="Glyco_trans_2-like"/>
</dbReference>
<dbReference type="InterPro" id="IPR029044">
    <property type="entry name" value="Nucleotide-diphossugar_trans"/>
</dbReference>
<dbReference type="SUPFAM" id="SSF53448">
    <property type="entry name" value="Nucleotide-diphospho-sugar transferases"/>
    <property type="match status" value="1"/>
</dbReference>